<feature type="domain" description="Zinc finger DksA/TraR C4-type" evidence="5">
    <location>
        <begin position="89"/>
        <end position="119"/>
    </location>
</feature>
<evidence type="ECO:0000256" key="2">
    <source>
        <dbReference type="ARBA" id="ARBA00022771"/>
    </source>
</evidence>
<dbReference type="Pfam" id="PF01258">
    <property type="entry name" value="zf-dskA_traR"/>
    <property type="match status" value="1"/>
</dbReference>
<dbReference type="EMBL" id="LCRI01000010">
    <property type="protein sequence ID" value="KKW32910.1"/>
    <property type="molecule type" value="Genomic_DNA"/>
</dbReference>
<dbReference type="AlphaFoldDB" id="A0A0G1XPV5"/>
<proteinExistence type="predicted"/>
<evidence type="ECO:0000313" key="6">
    <source>
        <dbReference type="EMBL" id="KKW32910.1"/>
    </source>
</evidence>
<keyword evidence="2" id="KW-0863">Zinc-finger</keyword>
<evidence type="ECO:0000313" key="7">
    <source>
        <dbReference type="Proteomes" id="UP000034711"/>
    </source>
</evidence>
<name>A0A0G1XPV5_9BACT</name>
<comment type="caution">
    <text evidence="6">The sequence shown here is derived from an EMBL/GenBank/DDBJ whole genome shotgun (WGS) entry which is preliminary data.</text>
</comment>
<dbReference type="PROSITE" id="PS51128">
    <property type="entry name" value="ZF_DKSA_2"/>
    <property type="match status" value="1"/>
</dbReference>
<keyword evidence="3" id="KW-0862">Zinc</keyword>
<evidence type="ECO:0000256" key="4">
    <source>
        <dbReference type="PROSITE-ProRule" id="PRU00510"/>
    </source>
</evidence>
<dbReference type="SUPFAM" id="SSF57716">
    <property type="entry name" value="Glucocorticoid receptor-like (DNA-binding domain)"/>
    <property type="match status" value="1"/>
</dbReference>
<sequence length="125" mass="14280">MPDSTFVTEMNQLLLEERKRLEEELSHFAHRNPKAAGTDFQAEFPNVGDKEDENATEVAQFSDNLSLEDELEKALRDVETALELIDKGVYGVCKYCKQPIDERRLRARPTSSSCIECKKTLTQEV</sequence>
<evidence type="ECO:0000256" key="3">
    <source>
        <dbReference type="ARBA" id="ARBA00022833"/>
    </source>
</evidence>
<gene>
    <name evidence="6" type="ORF">UY77_C0010G0006</name>
</gene>
<dbReference type="Gene3D" id="1.20.120.910">
    <property type="entry name" value="DksA, coiled-coil domain"/>
    <property type="match status" value="1"/>
</dbReference>
<dbReference type="GO" id="GO:0008270">
    <property type="term" value="F:zinc ion binding"/>
    <property type="evidence" value="ECO:0007669"/>
    <property type="project" value="UniProtKB-KW"/>
</dbReference>
<protein>
    <submittedName>
        <fullName evidence="6">Transcriptional regulator, TraR/DksA family</fullName>
    </submittedName>
</protein>
<reference evidence="6 7" key="1">
    <citation type="journal article" date="2015" name="Nature">
        <title>rRNA introns, odd ribosomes, and small enigmatic genomes across a large radiation of phyla.</title>
        <authorList>
            <person name="Brown C.T."/>
            <person name="Hug L.A."/>
            <person name="Thomas B.C."/>
            <person name="Sharon I."/>
            <person name="Castelle C.J."/>
            <person name="Singh A."/>
            <person name="Wilkins M.J."/>
            <person name="Williams K.H."/>
            <person name="Banfield J.F."/>
        </authorList>
    </citation>
    <scope>NUCLEOTIDE SEQUENCE [LARGE SCALE GENOMIC DNA]</scope>
</reference>
<evidence type="ECO:0000256" key="1">
    <source>
        <dbReference type="ARBA" id="ARBA00022723"/>
    </source>
</evidence>
<dbReference type="Proteomes" id="UP000034711">
    <property type="component" value="Unassembled WGS sequence"/>
</dbReference>
<dbReference type="PANTHER" id="PTHR33823">
    <property type="entry name" value="RNA POLYMERASE-BINDING TRANSCRIPTION FACTOR DKSA-RELATED"/>
    <property type="match status" value="1"/>
</dbReference>
<accession>A0A0G1XPV5</accession>
<feature type="zinc finger region" description="dksA C4-type" evidence="4">
    <location>
        <begin position="93"/>
        <end position="117"/>
    </location>
</feature>
<organism evidence="6 7">
    <name type="scientific">Candidatus Uhrbacteria bacterium GW2011_GWA2_53_10</name>
    <dbReference type="NCBI Taxonomy" id="1618980"/>
    <lineage>
        <taxon>Bacteria</taxon>
        <taxon>Candidatus Uhriibacteriota</taxon>
    </lineage>
</organism>
<dbReference type="PANTHER" id="PTHR33823:SF2">
    <property type="entry name" value="RNA POLYMERASE-BINDING TRANSCRIPTION FACTOR DKSA"/>
    <property type="match status" value="1"/>
</dbReference>
<evidence type="ECO:0000259" key="5">
    <source>
        <dbReference type="Pfam" id="PF01258"/>
    </source>
</evidence>
<keyword evidence="1" id="KW-0479">Metal-binding</keyword>
<dbReference type="InterPro" id="IPR000962">
    <property type="entry name" value="Znf_DskA_TraR"/>
</dbReference>